<sequence length="296" mass="33849">MKSRIINIALVLVSGILISGCYGKEHITAELGKPRHEIKDSNDPLDKKIFNIYSSTGVAVLYDYTELDYKWNLSSTSFTDFVLVKQTDRAVIENGIKYLDKVLFDYYDLNFKKKYFPLNFLLYDTLKNLTTKDLITLSGRNFMAIGKISRGVELTPDVNLNTAKGVINGALWGNHIYINGLMEFPADFFSPCEELYTYKIGTKTDTPPFDAKKLGFWDKDPETSTTSTYMAPKKQGDINQFIQQITSSTYQEMMTKMNGYPILYNKYIILTTFFKEKYNVDLQAIGNNKPTQITLN</sequence>
<name>A0A645AFM4_9ZZZZ</name>
<proteinExistence type="predicted"/>
<dbReference type="Gene3D" id="3.40.390.70">
    <property type="match status" value="1"/>
</dbReference>
<accession>A0A645AFM4</accession>
<dbReference type="EMBL" id="VSSQ01013450">
    <property type="protein sequence ID" value="MPM51518.1"/>
    <property type="molecule type" value="Genomic_DNA"/>
</dbReference>
<dbReference type="PROSITE" id="PS51257">
    <property type="entry name" value="PROKAR_LIPOPROTEIN"/>
    <property type="match status" value="1"/>
</dbReference>
<dbReference type="AlphaFoldDB" id="A0A645AFM4"/>
<gene>
    <name evidence="1" type="ORF">SDC9_98267</name>
</gene>
<reference evidence="1" key="1">
    <citation type="submission" date="2019-08" db="EMBL/GenBank/DDBJ databases">
        <authorList>
            <person name="Kucharzyk K."/>
            <person name="Murdoch R.W."/>
            <person name="Higgins S."/>
            <person name="Loffler F."/>
        </authorList>
    </citation>
    <scope>NUCLEOTIDE SEQUENCE</scope>
</reference>
<comment type="caution">
    <text evidence="1">The sequence shown here is derived from an EMBL/GenBank/DDBJ whole genome shotgun (WGS) entry which is preliminary data.</text>
</comment>
<evidence type="ECO:0000313" key="1">
    <source>
        <dbReference type="EMBL" id="MPM51518.1"/>
    </source>
</evidence>
<organism evidence="1">
    <name type="scientific">bioreactor metagenome</name>
    <dbReference type="NCBI Taxonomy" id="1076179"/>
    <lineage>
        <taxon>unclassified sequences</taxon>
        <taxon>metagenomes</taxon>
        <taxon>ecological metagenomes</taxon>
    </lineage>
</organism>
<protein>
    <submittedName>
        <fullName evidence="1">Uncharacterized protein</fullName>
    </submittedName>
</protein>